<dbReference type="Pfam" id="PF01618">
    <property type="entry name" value="MotA_ExbB"/>
    <property type="match status" value="1"/>
</dbReference>
<keyword evidence="2 8" id="KW-0813">Transport</keyword>
<evidence type="ECO:0000256" key="9">
    <source>
        <dbReference type="SAM" id="Phobius"/>
    </source>
</evidence>
<feature type="transmembrane region" description="Helical" evidence="9">
    <location>
        <begin position="113"/>
        <end position="139"/>
    </location>
</feature>
<keyword evidence="12" id="KW-1185">Reference proteome</keyword>
<dbReference type="Proteomes" id="UP000185544">
    <property type="component" value="Chromosome"/>
</dbReference>
<dbReference type="InterPro" id="IPR002898">
    <property type="entry name" value="MotA_ExbB_proton_chnl"/>
</dbReference>
<dbReference type="AlphaFoldDB" id="A0A1L6MWG1"/>
<name>A0A1L6MWG1_9BACT</name>
<dbReference type="InterPro" id="IPR050790">
    <property type="entry name" value="ExbB/TolQ_transport"/>
</dbReference>
<dbReference type="GO" id="GO:0017038">
    <property type="term" value="P:protein import"/>
    <property type="evidence" value="ECO:0007669"/>
    <property type="project" value="TreeGrafter"/>
</dbReference>
<keyword evidence="5 8" id="KW-0653">Protein transport</keyword>
<keyword evidence="3" id="KW-1003">Cell membrane</keyword>
<dbReference type="EMBL" id="CP016908">
    <property type="protein sequence ID" value="APR99882.1"/>
    <property type="molecule type" value="Genomic_DNA"/>
</dbReference>
<accession>A0A1L6MWG1</accession>
<dbReference type="PANTHER" id="PTHR30625">
    <property type="entry name" value="PROTEIN TOLQ"/>
    <property type="match status" value="1"/>
</dbReference>
<dbReference type="GO" id="GO:0005886">
    <property type="term" value="C:plasma membrane"/>
    <property type="evidence" value="ECO:0007669"/>
    <property type="project" value="UniProtKB-SubCell"/>
</dbReference>
<gene>
    <name evidence="11" type="ORF">BCY86_03710</name>
</gene>
<feature type="transmembrane region" description="Helical" evidence="9">
    <location>
        <begin position="168"/>
        <end position="189"/>
    </location>
</feature>
<keyword evidence="6 9" id="KW-1133">Transmembrane helix</keyword>
<evidence type="ECO:0000256" key="8">
    <source>
        <dbReference type="RuleBase" id="RU004057"/>
    </source>
</evidence>
<dbReference type="OrthoDB" id="9805133at2"/>
<organism evidence="11 12">
    <name type="scientific">Pajaroellobacter abortibovis</name>
    <dbReference type="NCBI Taxonomy" id="1882918"/>
    <lineage>
        <taxon>Bacteria</taxon>
        <taxon>Pseudomonadati</taxon>
        <taxon>Myxococcota</taxon>
        <taxon>Polyangia</taxon>
        <taxon>Polyangiales</taxon>
        <taxon>Polyangiaceae</taxon>
    </lineage>
</organism>
<proteinExistence type="inferred from homology"/>
<evidence type="ECO:0000259" key="10">
    <source>
        <dbReference type="Pfam" id="PF01618"/>
    </source>
</evidence>
<comment type="subcellular location">
    <subcellularLocation>
        <location evidence="1">Cell membrane</location>
        <topology evidence="1">Multi-pass membrane protein</topology>
    </subcellularLocation>
    <subcellularLocation>
        <location evidence="8">Membrane</location>
        <topology evidence="8">Multi-pass membrane protein</topology>
    </subcellularLocation>
</comment>
<evidence type="ECO:0000256" key="1">
    <source>
        <dbReference type="ARBA" id="ARBA00004651"/>
    </source>
</evidence>
<dbReference type="PANTHER" id="PTHR30625:SF15">
    <property type="entry name" value="BIOPOLYMER TRANSPORT PROTEIN EXBB"/>
    <property type="match status" value="1"/>
</dbReference>
<reference evidence="11 12" key="1">
    <citation type="submission" date="2016-08" db="EMBL/GenBank/DDBJ databases">
        <title>Identification and validation of antigenic proteins from Pajaroellobacter abortibovis using de-novo genome sequence assembly and reverse vaccinology.</title>
        <authorList>
            <person name="Welly B.T."/>
            <person name="Miller M.R."/>
            <person name="Stott J.L."/>
            <person name="Blanchard M.T."/>
            <person name="Islas-Trejo A.D."/>
            <person name="O'Rourke S.M."/>
            <person name="Young A.E."/>
            <person name="Medrano J.F."/>
            <person name="Van Eenennaam A.L."/>
        </authorList>
    </citation>
    <scope>NUCLEOTIDE SEQUENCE [LARGE SCALE GENOMIC DNA]</scope>
    <source>
        <strain evidence="11 12">BTF92-0548A/99-0131</strain>
    </source>
</reference>
<comment type="similarity">
    <text evidence="8">Belongs to the exbB/tolQ family.</text>
</comment>
<feature type="domain" description="MotA/TolQ/ExbB proton channel" evidence="10">
    <location>
        <begin position="73"/>
        <end position="201"/>
    </location>
</feature>
<evidence type="ECO:0000256" key="6">
    <source>
        <dbReference type="ARBA" id="ARBA00022989"/>
    </source>
</evidence>
<keyword evidence="7 9" id="KW-0472">Membrane</keyword>
<dbReference type="STRING" id="1882918.BCY86_03710"/>
<evidence type="ECO:0000256" key="3">
    <source>
        <dbReference type="ARBA" id="ARBA00022475"/>
    </source>
</evidence>
<sequence>MIEHLKNGLVGAGATWVLWLMFVLSVISLAIILERAWLFWSLRDDIEMLMTDLTRLLHSGDIEGAKRRLEASQSAEAAVVMAGFSEIDRGAYAAEEAMAGAGTLQRLRLERRLAFLGTLGNNAPFIGLLGTVIGIIGAFEELGKVSAEASNNAGPLAPSAVMTNIAEALVATAVGLVVAIPAVAAFNLFQRLVRTTVANTEALGRVLLTHLKKADESPSLPLQTSG</sequence>
<feature type="transmembrane region" description="Helical" evidence="9">
    <location>
        <begin position="16"/>
        <end position="40"/>
    </location>
</feature>
<evidence type="ECO:0000256" key="7">
    <source>
        <dbReference type="ARBA" id="ARBA00023136"/>
    </source>
</evidence>
<evidence type="ECO:0000256" key="2">
    <source>
        <dbReference type="ARBA" id="ARBA00022448"/>
    </source>
</evidence>
<evidence type="ECO:0000313" key="12">
    <source>
        <dbReference type="Proteomes" id="UP000185544"/>
    </source>
</evidence>
<evidence type="ECO:0000256" key="4">
    <source>
        <dbReference type="ARBA" id="ARBA00022692"/>
    </source>
</evidence>
<dbReference type="KEGG" id="pabo:BCY86_03710"/>
<evidence type="ECO:0000256" key="5">
    <source>
        <dbReference type="ARBA" id="ARBA00022927"/>
    </source>
</evidence>
<protein>
    <submittedName>
        <fullName evidence="11">Biopolymer transporter</fullName>
    </submittedName>
</protein>
<dbReference type="RefSeq" id="WP_075276532.1">
    <property type="nucleotide sequence ID" value="NZ_CP016908.1"/>
</dbReference>
<keyword evidence="4 9" id="KW-0812">Transmembrane</keyword>
<evidence type="ECO:0000313" key="11">
    <source>
        <dbReference type="EMBL" id="APR99882.1"/>
    </source>
</evidence>